<keyword evidence="12" id="KW-1185">Reference proteome</keyword>
<dbReference type="PANTHER" id="PTHR43710:SF2">
    <property type="entry name" value="2-HYDROXYACYL-COA LYASE 1"/>
    <property type="match status" value="1"/>
</dbReference>
<name>A0ABV4D171_9BACT</name>
<sequence>MTPDPLASIPHTDPSTANQVTGMWILTQALKKVGIDTMYGLVGIPVTEFAYIAQGEGIRFLGFRHEQQAGMAAATHGFLTKTPGVLLTVSSLGFLNGLTATTNATVNCYPMIQISGSSERPPIDLMQGTYEGLDQLNIAKPLVKAAYRINRPEDIMTGVVRVYRAAVSGRPGGVYLDITTPCLGAVMDRAAAEATLYTPVDTCPPMIPSQTSVARAMQLLASAKKPVILLGKGAAYAQIDDKIKKFVESTGIPFYQMSMAKGLLPDNHPLSANSMRSAFMEQSDVVVLVGARLNWLLSRGHGKWNPAGKFIQLDIDPEEIDINRQIAAPVVGDLESSIDAMLAALPSYKLSMDPEWVPYIQSQSKLKNEKFMQRFVAQTVPMTHWSALSAVRKVMAQNPDVILVNEGANTLDDTRDAIDMMLPRHRIDCATWAIMGMGMGSAVGAAVATSKSVVAIEGDSAFGFSGMDFSTACRFKLPVTVVIFNNGGIYNGIGQNLGKDGDPAPTTLNVNARYDKLGDAFGAQTYYVTTPDELEKALTEAIASKKTCLIDVQLAADSGKESGHIGYLNPATLFPVNV</sequence>
<evidence type="ECO:0000313" key="12">
    <source>
        <dbReference type="Proteomes" id="UP001565200"/>
    </source>
</evidence>
<dbReference type="Gene3D" id="3.40.50.970">
    <property type="match status" value="2"/>
</dbReference>
<dbReference type="GO" id="GO:0008949">
    <property type="term" value="F:oxalyl-CoA decarboxylase activity"/>
    <property type="evidence" value="ECO:0007669"/>
    <property type="project" value="UniProtKB-EC"/>
</dbReference>
<dbReference type="Pfam" id="PF02775">
    <property type="entry name" value="TPP_enzyme_C"/>
    <property type="match status" value="1"/>
</dbReference>
<dbReference type="InterPro" id="IPR012000">
    <property type="entry name" value="Thiamin_PyroP_enz_cen_dom"/>
</dbReference>
<feature type="domain" description="Thiamine pyrophosphate enzyme N-terminal TPP-binding" evidence="10">
    <location>
        <begin position="23"/>
        <end position="137"/>
    </location>
</feature>
<keyword evidence="3" id="KW-0479">Metal-binding</keyword>
<keyword evidence="4" id="KW-0460">Magnesium</keyword>
<evidence type="ECO:0000256" key="3">
    <source>
        <dbReference type="ARBA" id="ARBA00022723"/>
    </source>
</evidence>
<dbReference type="Pfam" id="PF02776">
    <property type="entry name" value="TPP_enzyme_N"/>
    <property type="match status" value="1"/>
</dbReference>
<dbReference type="InterPro" id="IPR011766">
    <property type="entry name" value="TPP_enzyme_TPP-bd"/>
</dbReference>
<dbReference type="NCBIfam" id="TIGR03254">
    <property type="entry name" value="oxalate_oxc"/>
    <property type="match status" value="1"/>
</dbReference>
<dbReference type="InterPro" id="IPR045025">
    <property type="entry name" value="HACL1-like"/>
</dbReference>
<dbReference type="InterPro" id="IPR012001">
    <property type="entry name" value="Thiamin_PyroP_enz_TPP-bd_dom"/>
</dbReference>
<feature type="domain" description="Thiamine pyrophosphate enzyme central" evidence="8">
    <location>
        <begin position="213"/>
        <end position="340"/>
    </location>
</feature>
<dbReference type="EC" id="4.1.1.8" evidence="11"/>
<keyword evidence="5 7" id="KW-0786">Thiamine pyrophosphate</keyword>
<dbReference type="InterPro" id="IPR029061">
    <property type="entry name" value="THDP-binding"/>
</dbReference>
<accession>A0ABV4D171</accession>
<protein>
    <submittedName>
        <fullName evidence="11">Oxalyl-CoA decarboxylase</fullName>
        <ecNumber evidence="11">4.1.1.8</ecNumber>
    </submittedName>
</protein>
<dbReference type="CDD" id="cd07035">
    <property type="entry name" value="TPP_PYR_POX_like"/>
    <property type="match status" value="1"/>
</dbReference>
<comment type="similarity">
    <text evidence="2 7">Belongs to the TPP enzyme family.</text>
</comment>
<comment type="caution">
    <text evidence="11">The sequence shown here is derived from an EMBL/GenBank/DDBJ whole genome shotgun (WGS) entry which is preliminary data.</text>
</comment>
<evidence type="ECO:0000259" key="8">
    <source>
        <dbReference type="Pfam" id="PF00205"/>
    </source>
</evidence>
<evidence type="ECO:0000256" key="6">
    <source>
        <dbReference type="ARBA" id="ARBA00023239"/>
    </source>
</evidence>
<gene>
    <name evidence="11" type="primary">oxc</name>
    <name evidence="11" type="ORF">AAK873_10795</name>
</gene>
<dbReference type="Pfam" id="PF00205">
    <property type="entry name" value="TPP_enzyme_M"/>
    <property type="match status" value="1"/>
</dbReference>
<evidence type="ECO:0000259" key="10">
    <source>
        <dbReference type="Pfam" id="PF02776"/>
    </source>
</evidence>
<dbReference type="Proteomes" id="UP001565200">
    <property type="component" value="Unassembled WGS sequence"/>
</dbReference>
<dbReference type="EMBL" id="JBCLPP010000032">
    <property type="protein sequence ID" value="MEY8246099.1"/>
    <property type="molecule type" value="Genomic_DNA"/>
</dbReference>
<dbReference type="Gene3D" id="3.40.50.1220">
    <property type="entry name" value="TPP-binding domain"/>
    <property type="match status" value="1"/>
</dbReference>
<reference evidence="11 12" key="1">
    <citation type="submission" date="2024-03" db="EMBL/GenBank/DDBJ databases">
        <title>Mouse gut bacterial collection (mGBC) of GemPharmatech.</title>
        <authorList>
            <person name="He Y."/>
            <person name="Dong L."/>
            <person name="Wu D."/>
            <person name="Gao X."/>
            <person name="Lin Z."/>
        </authorList>
    </citation>
    <scope>NUCLEOTIDE SEQUENCE [LARGE SCALE GENOMIC DNA]</scope>
    <source>
        <strain evidence="11 12">54-13</strain>
    </source>
</reference>
<evidence type="ECO:0000256" key="1">
    <source>
        <dbReference type="ARBA" id="ARBA00001964"/>
    </source>
</evidence>
<dbReference type="InterPro" id="IPR017660">
    <property type="entry name" value="Oxalyl-CoA_decarboxylase"/>
</dbReference>
<dbReference type="SUPFAM" id="SSF52518">
    <property type="entry name" value="Thiamin diphosphate-binding fold (THDP-binding)"/>
    <property type="match status" value="2"/>
</dbReference>
<evidence type="ECO:0000259" key="9">
    <source>
        <dbReference type="Pfam" id="PF02775"/>
    </source>
</evidence>
<comment type="cofactor">
    <cofactor evidence="1">
        <name>thiamine diphosphate</name>
        <dbReference type="ChEBI" id="CHEBI:58937"/>
    </cofactor>
</comment>
<dbReference type="NCBIfam" id="NF006721">
    <property type="entry name" value="PRK09259.1"/>
    <property type="match status" value="1"/>
</dbReference>
<evidence type="ECO:0000256" key="4">
    <source>
        <dbReference type="ARBA" id="ARBA00022842"/>
    </source>
</evidence>
<evidence type="ECO:0000256" key="7">
    <source>
        <dbReference type="RuleBase" id="RU362132"/>
    </source>
</evidence>
<keyword evidence="6 11" id="KW-0456">Lyase</keyword>
<dbReference type="PANTHER" id="PTHR43710">
    <property type="entry name" value="2-HYDROXYACYL-COA LYASE"/>
    <property type="match status" value="1"/>
</dbReference>
<proteinExistence type="inferred from homology"/>
<dbReference type="InterPro" id="IPR029035">
    <property type="entry name" value="DHS-like_NAD/FAD-binding_dom"/>
</dbReference>
<feature type="domain" description="Thiamine pyrophosphate enzyme TPP-binding" evidence="9">
    <location>
        <begin position="419"/>
        <end position="552"/>
    </location>
</feature>
<evidence type="ECO:0000256" key="5">
    <source>
        <dbReference type="ARBA" id="ARBA00023052"/>
    </source>
</evidence>
<dbReference type="SUPFAM" id="SSF52467">
    <property type="entry name" value="DHS-like NAD/FAD-binding domain"/>
    <property type="match status" value="1"/>
</dbReference>
<dbReference type="RefSeq" id="WP_369863677.1">
    <property type="nucleotide sequence ID" value="NZ_JBCLPP010000032.1"/>
</dbReference>
<dbReference type="CDD" id="cd02004">
    <property type="entry name" value="TPP_BZL_OCoD_HPCL"/>
    <property type="match status" value="1"/>
</dbReference>
<evidence type="ECO:0000256" key="2">
    <source>
        <dbReference type="ARBA" id="ARBA00007812"/>
    </source>
</evidence>
<organism evidence="11 12">
    <name type="scientific">Heminiphilus faecis</name>
    <dbReference type="NCBI Taxonomy" id="2601703"/>
    <lineage>
        <taxon>Bacteria</taxon>
        <taxon>Pseudomonadati</taxon>
        <taxon>Bacteroidota</taxon>
        <taxon>Bacteroidia</taxon>
        <taxon>Bacteroidales</taxon>
        <taxon>Muribaculaceae</taxon>
        <taxon>Heminiphilus</taxon>
    </lineage>
</organism>
<evidence type="ECO:0000313" key="11">
    <source>
        <dbReference type="EMBL" id="MEY8246099.1"/>
    </source>
</evidence>